<feature type="modified residue" description="N6-(pyridoxal phosphate)lysine" evidence="5">
    <location>
        <position position="48"/>
    </location>
</feature>
<evidence type="ECO:0000256" key="2">
    <source>
        <dbReference type="ARBA" id="ARBA00008639"/>
    </source>
</evidence>
<evidence type="ECO:0000256" key="1">
    <source>
        <dbReference type="ARBA" id="ARBA00001933"/>
    </source>
</evidence>
<gene>
    <name evidence="7" type="ORF">BS101_03315</name>
</gene>
<feature type="domain" description="Tryptophan synthase beta chain-like PALP" evidence="6">
    <location>
        <begin position="10"/>
        <end position="315"/>
    </location>
</feature>
<evidence type="ECO:0000256" key="4">
    <source>
        <dbReference type="PIRSR" id="PIRSR006278-1"/>
    </source>
</evidence>
<dbReference type="RefSeq" id="WP_073537522.1">
    <property type="nucleotide sequence ID" value="NZ_CP018335.1"/>
</dbReference>
<evidence type="ECO:0000256" key="3">
    <source>
        <dbReference type="ARBA" id="ARBA00022898"/>
    </source>
</evidence>
<feature type="active site" description="Nucleophile" evidence="4">
    <location>
        <position position="75"/>
    </location>
</feature>
<accession>A0A1L5F4A8</accession>
<dbReference type="Pfam" id="PF00291">
    <property type="entry name" value="PALP"/>
    <property type="match status" value="1"/>
</dbReference>
<dbReference type="PIRSF" id="PIRSF006278">
    <property type="entry name" value="ACCD_DCysDesulf"/>
    <property type="match status" value="1"/>
</dbReference>
<evidence type="ECO:0000256" key="5">
    <source>
        <dbReference type="PIRSR" id="PIRSR006278-2"/>
    </source>
</evidence>
<sequence length="329" mass="37012">MIKIPEKINMANLPTKIEKMEKLSKKLGGPDIYIKRDDQTGTEISGNKIRKLEFSAAEALNKGCDTLITCGGIQSNHCRATAAVAVKLGFKCCLLLNGSNDAEVDGNLLLDKLLGAEIYFVSQKEYENRRMEVMKEIKTNMENKGLKPYIIPEGASNGIGGFGYYKAIEEIMLQEREMEVHFDGIVIAAGSGGTYSGLLLGSRILNYDAKIYGVNVCQNEKYFKDRIYEILHDSMKYIDVNLNFSKDEINIIDGYVGRGYALSREEELEFIKELAKLEGIILDPVYTGKAMYGLVQEIKKRKFSEYKNLLFIHTGGIFGIFPQRSQFRV</sequence>
<dbReference type="OrthoDB" id="9801249at2"/>
<proteinExistence type="inferred from homology"/>
<dbReference type="InterPro" id="IPR001926">
    <property type="entry name" value="TrpB-like_PALP"/>
</dbReference>
<dbReference type="InterPro" id="IPR027278">
    <property type="entry name" value="ACCD_DCysDesulf"/>
</dbReference>
<dbReference type="InterPro" id="IPR036052">
    <property type="entry name" value="TrpB-like_PALP_sf"/>
</dbReference>
<dbReference type="GO" id="GO:1901605">
    <property type="term" value="P:alpha-amino acid metabolic process"/>
    <property type="evidence" value="ECO:0007669"/>
    <property type="project" value="UniProtKB-ARBA"/>
</dbReference>
<keyword evidence="3 5" id="KW-0663">Pyridoxal phosphate</keyword>
<dbReference type="PANTHER" id="PTHR43780:SF2">
    <property type="entry name" value="1-AMINOCYCLOPROPANE-1-CARBOXYLATE DEAMINASE-RELATED"/>
    <property type="match status" value="1"/>
</dbReference>
<organism evidence="7 8">
    <name type="scientific">Clostridium kluyveri</name>
    <dbReference type="NCBI Taxonomy" id="1534"/>
    <lineage>
        <taxon>Bacteria</taxon>
        <taxon>Bacillati</taxon>
        <taxon>Bacillota</taxon>
        <taxon>Clostridia</taxon>
        <taxon>Eubacteriales</taxon>
        <taxon>Clostridiaceae</taxon>
        <taxon>Clostridium</taxon>
    </lineage>
</organism>
<dbReference type="AlphaFoldDB" id="A0A1L5F4A8"/>
<dbReference type="InterPro" id="IPR005966">
    <property type="entry name" value="D-Cys_desShydrase"/>
</dbReference>
<evidence type="ECO:0000313" key="8">
    <source>
        <dbReference type="Proteomes" id="UP000184604"/>
    </source>
</evidence>
<dbReference type="Gene3D" id="3.40.50.1100">
    <property type="match status" value="2"/>
</dbReference>
<dbReference type="SUPFAM" id="SSF53686">
    <property type="entry name" value="Tryptophan synthase beta subunit-like PLP-dependent enzymes"/>
    <property type="match status" value="1"/>
</dbReference>
<dbReference type="Proteomes" id="UP000184604">
    <property type="component" value="Chromosome"/>
</dbReference>
<protein>
    <submittedName>
        <fullName evidence="7">D-cysteine desulfhydrase</fullName>
    </submittedName>
</protein>
<evidence type="ECO:0000313" key="7">
    <source>
        <dbReference type="EMBL" id="APM37833.1"/>
    </source>
</evidence>
<comment type="cofactor">
    <cofactor evidence="1">
        <name>pyridoxal 5'-phosphate</name>
        <dbReference type="ChEBI" id="CHEBI:597326"/>
    </cofactor>
</comment>
<comment type="similarity">
    <text evidence="2">Belongs to the ACC deaminase/D-cysteine desulfhydrase family.</text>
</comment>
<dbReference type="NCBIfam" id="TIGR01275">
    <property type="entry name" value="ACC_deam_rel"/>
    <property type="match status" value="1"/>
</dbReference>
<evidence type="ECO:0000259" key="6">
    <source>
        <dbReference type="Pfam" id="PF00291"/>
    </source>
</evidence>
<name>A0A1L5F4A8_CLOKL</name>
<reference evidence="7 8" key="1">
    <citation type="submission" date="2016-12" db="EMBL/GenBank/DDBJ databases">
        <title>Complete genome sequence of Clostridium kluyveri JZZ isolated from the pit mud of a Chinese flavor liquor-making factory.</title>
        <authorList>
            <person name="Wang Y."/>
        </authorList>
    </citation>
    <scope>NUCLEOTIDE SEQUENCE [LARGE SCALE GENOMIC DNA]</scope>
    <source>
        <strain evidence="7 8">JZZ</strain>
    </source>
</reference>
<dbReference type="EMBL" id="CP018335">
    <property type="protein sequence ID" value="APM37833.1"/>
    <property type="molecule type" value="Genomic_DNA"/>
</dbReference>
<dbReference type="PANTHER" id="PTHR43780">
    <property type="entry name" value="1-AMINOCYCLOPROPANE-1-CARBOXYLATE DEAMINASE-RELATED"/>
    <property type="match status" value="1"/>
</dbReference>
<dbReference type="GO" id="GO:0019148">
    <property type="term" value="F:D-cysteine desulfhydrase activity"/>
    <property type="evidence" value="ECO:0007669"/>
    <property type="project" value="TreeGrafter"/>
</dbReference>